<comment type="similarity">
    <text evidence="1">Belongs to the thioesterase family.</text>
</comment>
<sequence length="240" mass="26738">MPPTHLICLPFSGGGTAFFRKWQEFAPDGLTIVPVLLPGREDRILDPPYEEVSAAIDDMLPALSRTLAGAESVAFFGHCLGAVLGFELAHRVARSGEFRIDHLFASGAPAPPQRLRNLVSDLDDDAFLIELTRFIEYSHPALQRPELREFLLPTLRADVRMHENYRPSTTEPLKAALTILRGRDDNLVSAEEMEGWTEVSAQPLTRHQFEGGHMYLVDQAAELLEFIEARVSTPVQGSHQ</sequence>
<keyword evidence="4" id="KW-1185">Reference proteome</keyword>
<name>A0ABP7H3P1_9ACTN</name>
<dbReference type="RefSeq" id="WP_275779406.1">
    <property type="nucleotide sequence ID" value="NZ_BAABDE010000007.1"/>
</dbReference>
<dbReference type="PANTHER" id="PTHR11487:SF0">
    <property type="entry name" value="S-ACYL FATTY ACID SYNTHASE THIOESTERASE, MEDIUM CHAIN"/>
    <property type="match status" value="1"/>
</dbReference>
<dbReference type="SUPFAM" id="SSF53474">
    <property type="entry name" value="alpha/beta-Hydrolases"/>
    <property type="match status" value="1"/>
</dbReference>
<feature type="domain" description="Thioesterase" evidence="2">
    <location>
        <begin position="5"/>
        <end position="230"/>
    </location>
</feature>
<dbReference type="Gene3D" id="3.40.50.1820">
    <property type="entry name" value="alpha/beta hydrolase"/>
    <property type="match status" value="1"/>
</dbReference>
<evidence type="ECO:0000256" key="1">
    <source>
        <dbReference type="ARBA" id="ARBA00007169"/>
    </source>
</evidence>
<dbReference type="InterPro" id="IPR001031">
    <property type="entry name" value="Thioesterase"/>
</dbReference>
<dbReference type="Proteomes" id="UP001501009">
    <property type="component" value="Unassembled WGS sequence"/>
</dbReference>
<evidence type="ECO:0000259" key="2">
    <source>
        <dbReference type="Pfam" id="PF00975"/>
    </source>
</evidence>
<dbReference type="PANTHER" id="PTHR11487">
    <property type="entry name" value="THIOESTERASE"/>
    <property type="match status" value="1"/>
</dbReference>
<comment type="caution">
    <text evidence="3">The sequence shown here is derived from an EMBL/GenBank/DDBJ whole genome shotgun (WGS) entry which is preliminary data.</text>
</comment>
<organism evidence="3 4">
    <name type="scientific">Streptomyces coacervatus</name>
    <dbReference type="NCBI Taxonomy" id="647381"/>
    <lineage>
        <taxon>Bacteria</taxon>
        <taxon>Bacillati</taxon>
        <taxon>Actinomycetota</taxon>
        <taxon>Actinomycetes</taxon>
        <taxon>Kitasatosporales</taxon>
        <taxon>Streptomycetaceae</taxon>
        <taxon>Streptomyces</taxon>
    </lineage>
</organism>
<accession>A0ABP7H3P1</accession>
<dbReference type="InterPro" id="IPR029058">
    <property type="entry name" value="AB_hydrolase_fold"/>
</dbReference>
<evidence type="ECO:0000313" key="4">
    <source>
        <dbReference type="Proteomes" id="UP001501009"/>
    </source>
</evidence>
<evidence type="ECO:0000313" key="3">
    <source>
        <dbReference type="EMBL" id="GAA3783736.1"/>
    </source>
</evidence>
<dbReference type="Pfam" id="PF00975">
    <property type="entry name" value="Thioesterase"/>
    <property type="match status" value="1"/>
</dbReference>
<gene>
    <name evidence="3" type="primary">pchC</name>
    <name evidence="3" type="ORF">GCM10022403_018000</name>
</gene>
<protein>
    <submittedName>
        <fullName evidence="3">Pyochelin biosynthesis editing thioesterase PchC</fullName>
    </submittedName>
</protein>
<dbReference type="EMBL" id="BAABDE010000007">
    <property type="protein sequence ID" value="GAA3783736.1"/>
    <property type="molecule type" value="Genomic_DNA"/>
</dbReference>
<dbReference type="InterPro" id="IPR012223">
    <property type="entry name" value="TEII"/>
</dbReference>
<proteinExistence type="inferred from homology"/>
<reference evidence="4" key="1">
    <citation type="journal article" date="2019" name="Int. J. Syst. Evol. Microbiol.">
        <title>The Global Catalogue of Microorganisms (GCM) 10K type strain sequencing project: providing services to taxonomists for standard genome sequencing and annotation.</title>
        <authorList>
            <consortium name="The Broad Institute Genomics Platform"/>
            <consortium name="The Broad Institute Genome Sequencing Center for Infectious Disease"/>
            <person name="Wu L."/>
            <person name="Ma J."/>
        </authorList>
    </citation>
    <scope>NUCLEOTIDE SEQUENCE [LARGE SCALE GENOMIC DNA]</scope>
    <source>
        <strain evidence="4">JCM 17138</strain>
    </source>
</reference>